<proteinExistence type="predicted"/>
<keyword evidence="4" id="KW-1185">Reference proteome</keyword>
<dbReference type="Pfam" id="PF11961">
    <property type="entry name" value="DUF3475"/>
    <property type="match status" value="1"/>
</dbReference>
<sequence>MRTVKSESWLARVSLVRGGSKRKTEQGKSAVVGVLAFEVARLMSRAARLWHALADDCIARLRDELRCLEGMRKLVSDDDDVLLQFVLAEIMDGVGFLASSVSRLGRQCSDPVLQCFHAAIADLQVETGADTYGFEYVGWKMERKVKKMERFVALGASLRDELEVLGELEQAQRRILANPQATHLVDEIDRKVVWQRQQVNSLREASLWVQDYDYVVRLLGGSLFSIVRRIRQVFGVQQRKEAIKQSGGHIPRLIRSRSVAGFISRPLVAAVEITRSENRLLDKADLPPVPVRKQRNSRTNYLARDGDGEDPAKNLLLPMMDPRFRWLNAPASTLGDAALALHYANIIIEIEKLAVCPHLIGPDARDVLYKALTANVKAVLRTRLRSFAKNFSSVARDPILAAKWSAAVRRILECLAPLAHNMIKWQSERGMEQQSVASSSNVLLVQTLYFADQKKTEDAITELLVGLNYLWRYGREMNAKATTEGAGKRNLHELSHLQYDFDSCPQVQFYDHITLHGLAELVSPANRKG</sequence>
<dbReference type="AlphaFoldDB" id="A0A8J5KG75"/>
<feature type="domain" description="DUF3475" evidence="2">
    <location>
        <begin position="34"/>
        <end position="90"/>
    </location>
</feature>
<protein>
    <submittedName>
        <fullName evidence="3">Uncharacterized protein</fullName>
    </submittedName>
</protein>
<dbReference type="Proteomes" id="UP000734854">
    <property type="component" value="Unassembled WGS sequence"/>
</dbReference>
<organism evidence="3 4">
    <name type="scientific">Zingiber officinale</name>
    <name type="common">Ginger</name>
    <name type="synonym">Amomum zingiber</name>
    <dbReference type="NCBI Taxonomy" id="94328"/>
    <lineage>
        <taxon>Eukaryota</taxon>
        <taxon>Viridiplantae</taxon>
        <taxon>Streptophyta</taxon>
        <taxon>Embryophyta</taxon>
        <taxon>Tracheophyta</taxon>
        <taxon>Spermatophyta</taxon>
        <taxon>Magnoliopsida</taxon>
        <taxon>Liliopsida</taxon>
        <taxon>Zingiberales</taxon>
        <taxon>Zingiberaceae</taxon>
        <taxon>Zingiber</taxon>
    </lineage>
</organism>
<dbReference type="PANTHER" id="PTHR31371">
    <property type="entry name" value="BNAC09G50660D PROTEIN"/>
    <property type="match status" value="1"/>
</dbReference>
<dbReference type="InterPro" id="IPR021864">
    <property type="entry name" value="DUF3475"/>
</dbReference>
<comment type="caution">
    <text evidence="3">The sequence shown here is derived from an EMBL/GenBank/DDBJ whole genome shotgun (WGS) entry which is preliminary data.</text>
</comment>
<dbReference type="InterPro" id="IPR007700">
    <property type="entry name" value="DUF668"/>
</dbReference>
<reference evidence="3 4" key="1">
    <citation type="submission" date="2020-08" db="EMBL/GenBank/DDBJ databases">
        <title>Plant Genome Project.</title>
        <authorList>
            <person name="Zhang R.-G."/>
        </authorList>
    </citation>
    <scope>NUCLEOTIDE SEQUENCE [LARGE SCALE GENOMIC DNA]</scope>
    <source>
        <tissue evidence="3">Rhizome</tissue>
    </source>
</reference>
<dbReference type="GO" id="GO:0045927">
    <property type="term" value="P:positive regulation of growth"/>
    <property type="evidence" value="ECO:0007669"/>
    <property type="project" value="InterPro"/>
</dbReference>
<gene>
    <name evidence="3" type="ORF">ZIOFF_063461</name>
</gene>
<accession>A0A8J5KG75</accession>
<dbReference type="OrthoDB" id="2018987at2759"/>
<name>A0A8J5KG75_ZINOF</name>
<evidence type="ECO:0000313" key="3">
    <source>
        <dbReference type="EMBL" id="KAG6479984.1"/>
    </source>
</evidence>
<evidence type="ECO:0000313" key="4">
    <source>
        <dbReference type="Proteomes" id="UP000734854"/>
    </source>
</evidence>
<feature type="domain" description="DUF668" evidence="1">
    <location>
        <begin position="333"/>
        <end position="424"/>
    </location>
</feature>
<dbReference type="Pfam" id="PF05003">
    <property type="entry name" value="DUF668"/>
    <property type="match status" value="1"/>
</dbReference>
<dbReference type="PANTHER" id="PTHR31371:SF20">
    <property type="entry name" value="OS12G0146500 PROTEIN"/>
    <property type="match status" value="1"/>
</dbReference>
<evidence type="ECO:0000259" key="1">
    <source>
        <dbReference type="Pfam" id="PF05003"/>
    </source>
</evidence>
<dbReference type="EMBL" id="JACMSC010000017">
    <property type="protein sequence ID" value="KAG6479984.1"/>
    <property type="molecule type" value="Genomic_DNA"/>
</dbReference>
<evidence type="ECO:0000259" key="2">
    <source>
        <dbReference type="Pfam" id="PF11961"/>
    </source>
</evidence>